<dbReference type="InterPro" id="IPR023058">
    <property type="entry name" value="PPIase_PpiC_CS"/>
</dbReference>
<dbReference type="GO" id="GO:0003755">
    <property type="term" value="F:peptidyl-prolyl cis-trans isomerase activity"/>
    <property type="evidence" value="ECO:0007669"/>
    <property type="project" value="UniProtKB-EC"/>
</dbReference>
<gene>
    <name evidence="3" type="ORF">MNR06_10680</name>
</gene>
<keyword evidence="1 3" id="KW-0413">Isomerase</keyword>
<dbReference type="EMBL" id="CP093442">
    <property type="protein sequence ID" value="UOF00166.1"/>
    <property type="molecule type" value="Genomic_DNA"/>
</dbReference>
<dbReference type="PROSITE" id="PS50198">
    <property type="entry name" value="PPIC_PPIASE_2"/>
    <property type="match status" value="1"/>
</dbReference>
<evidence type="ECO:0000313" key="3">
    <source>
        <dbReference type="EMBL" id="UOF00166.1"/>
    </source>
</evidence>
<sequence length="90" mass="10102">MKIRASHILVKHQYEAEDILRSLNSGKSFAELAMKYSSCPSAKDGGDLGVFSHGRMDEDFEDAAFSLKVGEYSKKPVRTKFGYHLIMRTA</sequence>
<dbReference type="PROSITE" id="PS01096">
    <property type="entry name" value="PPIC_PPIASE_1"/>
    <property type="match status" value="1"/>
</dbReference>
<keyword evidence="4" id="KW-1185">Reference proteome</keyword>
<dbReference type="PANTHER" id="PTHR47245">
    <property type="entry name" value="PEPTIDYLPROLYL ISOMERASE"/>
    <property type="match status" value="1"/>
</dbReference>
<organism evidence="3 4">
    <name type="scientific">Bdellovibrio reynosensis</name>
    <dbReference type="NCBI Taxonomy" id="2835041"/>
    <lineage>
        <taxon>Bacteria</taxon>
        <taxon>Pseudomonadati</taxon>
        <taxon>Bdellovibrionota</taxon>
        <taxon>Bdellovibrionia</taxon>
        <taxon>Bdellovibrionales</taxon>
        <taxon>Pseudobdellovibrionaceae</taxon>
        <taxon>Bdellovibrio</taxon>
    </lineage>
</organism>
<dbReference type="InterPro" id="IPR050245">
    <property type="entry name" value="PrsA_foldase"/>
</dbReference>
<dbReference type="Proteomes" id="UP000830116">
    <property type="component" value="Chromosome"/>
</dbReference>
<dbReference type="SUPFAM" id="SSF54534">
    <property type="entry name" value="FKBP-like"/>
    <property type="match status" value="1"/>
</dbReference>
<dbReference type="EC" id="5.2.1.8" evidence="3"/>
<reference evidence="3" key="1">
    <citation type="submission" date="2022-03" db="EMBL/GenBank/DDBJ databases">
        <title>Genome Identification and Characterization of new species Bdellovibrio reynosense LBG001 sp. nov. from a Mexico soil sample.</title>
        <authorList>
            <person name="Camilli A."/>
            <person name="Ajao Y."/>
            <person name="Guo X."/>
        </authorList>
    </citation>
    <scope>NUCLEOTIDE SEQUENCE</scope>
    <source>
        <strain evidence="3">LBG001</strain>
    </source>
</reference>
<dbReference type="PANTHER" id="PTHR47245:SF2">
    <property type="entry name" value="PEPTIDYL-PROLYL CIS-TRANS ISOMERASE HP_0175-RELATED"/>
    <property type="match status" value="1"/>
</dbReference>
<protein>
    <submittedName>
        <fullName evidence="3">Peptidylprolyl isomerase</fullName>
        <ecNumber evidence="3">5.2.1.8</ecNumber>
    </submittedName>
</protein>
<keyword evidence="1" id="KW-0697">Rotamase</keyword>
<proteinExistence type="predicted"/>
<feature type="domain" description="PpiC" evidence="2">
    <location>
        <begin position="1"/>
        <end position="90"/>
    </location>
</feature>
<dbReference type="InterPro" id="IPR000297">
    <property type="entry name" value="PPIase_PpiC"/>
</dbReference>
<dbReference type="InterPro" id="IPR046357">
    <property type="entry name" value="PPIase_dom_sf"/>
</dbReference>
<name>A0ABY4C911_9BACT</name>
<accession>A0ABY4C911</accession>
<evidence type="ECO:0000259" key="2">
    <source>
        <dbReference type="PROSITE" id="PS50198"/>
    </source>
</evidence>
<dbReference type="Gene3D" id="3.10.50.40">
    <property type="match status" value="1"/>
</dbReference>
<dbReference type="Pfam" id="PF00639">
    <property type="entry name" value="Rotamase"/>
    <property type="match status" value="1"/>
</dbReference>
<evidence type="ECO:0000313" key="4">
    <source>
        <dbReference type="Proteomes" id="UP000830116"/>
    </source>
</evidence>
<dbReference type="RefSeq" id="WP_243535866.1">
    <property type="nucleotide sequence ID" value="NZ_CP093442.1"/>
</dbReference>
<evidence type="ECO:0000256" key="1">
    <source>
        <dbReference type="PROSITE-ProRule" id="PRU00278"/>
    </source>
</evidence>